<evidence type="ECO:0000313" key="3">
    <source>
        <dbReference type="Proteomes" id="UP000001072"/>
    </source>
</evidence>
<dbReference type="VEuPathDB" id="FungiDB:MELLADRAFT_73173"/>
<dbReference type="HOGENOM" id="CLU_1740947_0_0_1"/>
<feature type="chain" id="PRO_5003315804" evidence="1">
    <location>
        <begin position="26"/>
        <end position="146"/>
    </location>
</feature>
<protein>
    <submittedName>
        <fullName evidence="2">Secreted protein</fullName>
    </submittedName>
</protein>
<name>F4S4J7_MELLP</name>
<dbReference type="EMBL" id="GL883147">
    <property type="protein sequence ID" value="EGG00424.1"/>
    <property type="molecule type" value="Genomic_DNA"/>
</dbReference>
<accession>F4S4J7</accession>
<evidence type="ECO:0000256" key="1">
    <source>
        <dbReference type="SAM" id="SignalP"/>
    </source>
</evidence>
<dbReference type="GeneID" id="18932305"/>
<dbReference type="KEGG" id="mlr:MELLADRAFT_73173"/>
<dbReference type="InParanoid" id="F4S4J7"/>
<dbReference type="AlphaFoldDB" id="F4S4J7"/>
<organism evidence="3">
    <name type="scientific">Melampsora larici-populina (strain 98AG31 / pathotype 3-4-7)</name>
    <name type="common">Poplar leaf rust fungus</name>
    <dbReference type="NCBI Taxonomy" id="747676"/>
    <lineage>
        <taxon>Eukaryota</taxon>
        <taxon>Fungi</taxon>
        <taxon>Dikarya</taxon>
        <taxon>Basidiomycota</taxon>
        <taxon>Pucciniomycotina</taxon>
        <taxon>Pucciniomycetes</taxon>
        <taxon>Pucciniales</taxon>
        <taxon>Melampsoraceae</taxon>
        <taxon>Melampsora</taxon>
    </lineage>
</organism>
<dbReference type="Proteomes" id="UP000001072">
    <property type="component" value="Unassembled WGS sequence"/>
</dbReference>
<proteinExistence type="predicted"/>
<sequence length="146" mass="16051">MSWKPSIRIFHLFLVFLLAVGDLSSHIFADANAIDCKYSWSKGRALEDGTIPYLCHTSLNTVYKCTWCGRNDHLIPSTSNCVDYSGKVVAGGGTLTCDIAIAVTSDRPDGRTLICTHTARDKTSNAYYCMTLKVFQQCPQGSCKAE</sequence>
<feature type="signal peptide" evidence="1">
    <location>
        <begin position="1"/>
        <end position="25"/>
    </location>
</feature>
<keyword evidence="3" id="KW-1185">Reference proteome</keyword>
<reference evidence="3" key="1">
    <citation type="journal article" date="2011" name="Proc. Natl. Acad. Sci. U.S.A.">
        <title>Obligate biotrophy features unraveled by the genomic analysis of rust fungi.</title>
        <authorList>
            <person name="Duplessis S."/>
            <person name="Cuomo C.A."/>
            <person name="Lin Y.-C."/>
            <person name="Aerts A."/>
            <person name="Tisserant E."/>
            <person name="Veneault-Fourrey C."/>
            <person name="Joly D.L."/>
            <person name="Hacquard S."/>
            <person name="Amselem J."/>
            <person name="Cantarel B.L."/>
            <person name="Chiu R."/>
            <person name="Coutinho P.M."/>
            <person name="Feau N."/>
            <person name="Field M."/>
            <person name="Frey P."/>
            <person name="Gelhaye E."/>
            <person name="Goldberg J."/>
            <person name="Grabherr M.G."/>
            <person name="Kodira C.D."/>
            <person name="Kohler A."/>
            <person name="Kuees U."/>
            <person name="Lindquist E.A."/>
            <person name="Lucas S.M."/>
            <person name="Mago R."/>
            <person name="Mauceli E."/>
            <person name="Morin E."/>
            <person name="Murat C."/>
            <person name="Pangilinan J.L."/>
            <person name="Park R."/>
            <person name="Pearson M."/>
            <person name="Quesneville H."/>
            <person name="Rouhier N."/>
            <person name="Sakthikumar S."/>
            <person name="Salamov A.A."/>
            <person name="Schmutz J."/>
            <person name="Selles B."/>
            <person name="Shapiro H."/>
            <person name="Tanguay P."/>
            <person name="Tuskan G.A."/>
            <person name="Henrissat B."/>
            <person name="Van de Peer Y."/>
            <person name="Rouze P."/>
            <person name="Ellis J.G."/>
            <person name="Dodds P.N."/>
            <person name="Schein J.E."/>
            <person name="Zhong S."/>
            <person name="Hamelin R.C."/>
            <person name="Grigoriev I.V."/>
            <person name="Szabo L.J."/>
            <person name="Martin F."/>
        </authorList>
    </citation>
    <scope>NUCLEOTIDE SEQUENCE [LARGE SCALE GENOMIC DNA]</scope>
    <source>
        <strain evidence="3">98AG31 / pathotype 3-4-7</strain>
    </source>
</reference>
<dbReference type="RefSeq" id="XP_007416270.1">
    <property type="nucleotide sequence ID" value="XM_007416208.1"/>
</dbReference>
<gene>
    <name evidence="2" type="ORF">MELLADRAFT_73173</name>
</gene>
<evidence type="ECO:0000313" key="2">
    <source>
        <dbReference type="EMBL" id="EGG00424.1"/>
    </source>
</evidence>
<keyword evidence="1" id="KW-0732">Signal</keyword>